<dbReference type="InterPro" id="IPR012340">
    <property type="entry name" value="NA-bd_OB-fold"/>
</dbReference>
<sequence length="138" mass="15266">MHEWNSDNIPDCRDMYAECTEVALMIRRCGSCSRLFAPPVTRCSACRCDDFERIPSTGSGSIVCWRTVARAPNARAEAVEAAIAIVELDEGPWVYTTIHGELPKTGRRPVRVRFQAPPRGDRFPVFVISSGQPALAAE</sequence>
<dbReference type="PANTHER" id="PTHR34075:SF5">
    <property type="entry name" value="BLR3430 PROTEIN"/>
    <property type="match status" value="1"/>
</dbReference>
<proteinExistence type="predicted"/>
<comment type="caution">
    <text evidence="1">The sequence shown here is derived from an EMBL/GenBank/DDBJ whole genome shotgun (WGS) entry which is preliminary data.</text>
</comment>
<dbReference type="RefSeq" id="WP_245564323.1">
    <property type="nucleotide sequence ID" value="NZ_JBIRYL010000001.1"/>
</dbReference>
<accession>A0ABW7VT69</accession>
<protein>
    <submittedName>
        <fullName evidence="1">Zn-ribbon domain-containing OB-fold protein</fullName>
    </submittedName>
</protein>
<dbReference type="SUPFAM" id="SSF50249">
    <property type="entry name" value="Nucleic acid-binding proteins"/>
    <property type="match status" value="1"/>
</dbReference>
<dbReference type="PANTHER" id="PTHR34075">
    <property type="entry name" value="BLR3430 PROTEIN"/>
    <property type="match status" value="1"/>
</dbReference>
<dbReference type="InterPro" id="IPR052513">
    <property type="entry name" value="Thioester_dehydratase-like"/>
</dbReference>
<gene>
    <name evidence="1" type="ORF">ACH49Z_08090</name>
</gene>
<evidence type="ECO:0000313" key="1">
    <source>
        <dbReference type="EMBL" id="MFI2229797.1"/>
    </source>
</evidence>
<reference evidence="1 2" key="1">
    <citation type="submission" date="2024-10" db="EMBL/GenBank/DDBJ databases">
        <title>The Natural Products Discovery Center: Release of the First 8490 Sequenced Strains for Exploring Actinobacteria Biosynthetic Diversity.</title>
        <authorList>
            <person name="Kalkreuter E."/>
            <person name="Kautsar S.A."/>
            <person name="Yang D."/>
            <person name="Bader C.D."/>
            <person name="Teijaro C.N."/>
            <person name="Fluegel L."/>
            <person name="Davis C.M."/>
            <person name="Simpson J.R."/>
            <person name="Lauterbach L."/>
            <person name="Steele A.D."/>
            <person name="Gui C."/>
            <person name="Meng S."/>
            <person name="Li G."/>
            <person name="Viehrig K."/>
            <person name="Ye F."/>
            <person name="Su P."/>
            <person name="Kiefer A.F."/>
            <person name="Nichols A."/>
            <person name="Cepeda A.J."/>
            <person name="Yan W."/>
            <person name="Fan B."/>
            <person name="Jiang Y."/>
            <person name="Adhikari A."/>
            <person name="Zheng C.-J."/>
            <person name="Schuster L."/>
            <person name="Cowan T.M."/>
            <person name="Smanski M.J."/>
            <person name="Chevrette M.G."/>
            <person name="De Carvalho L.P.S."/>
            <person name="Shen B."/>
        </authorList>
    </citation>
    <scope>NUCLEOTIDE SEQUENCE [LARGE SCALE GENOMIC DNA]</scope>
    <source>
        <strain evidence="1 2">NPDC019377</strain>
    </source>
</reference>
<dbReference type="Proteomes" id="UP001611494">
    <property type="component" value="Unassembled WGS sequence"/>
</dbReference>
<dbReference type="EMBL" id="JBIRYL010000001">
    <property type="protein sequence ID" value="MFI2229797.1"/>
    <property type="molecule type" value="Genomic_DNA"/>
</dbReference>
<organism evidence="1 2">
    <name type="scientific">Nocardia testacea</name>
    <dbReference type="NCBI Taxonomy" id="248551"/>
    <lineage>
        <taxon>Bacteria</taxon>
        <taxon>Bacillati</taxon>
        <taxon>Actinomycetota</taxon>
        <taxon>Actinomycetes</taxon>
        <taxon>Mycobacteriales</taxon>
        <taxon>Nocardiaceae</taxon>
        <taxon>Nocardia</taxon>
    </lineage>
</organism>
<name>A0ABW7VT69_9NOCA</name>
<keyword evidence="2" id="KW-1185">Reference proteome</keyword>
<evidence type="ECO:0000313" key="2">
    <source>
        <dbReference type="Proteomes" id="UP001611494"/>
    </source>
</evidence>